<dbReference type="AlphaFoldDB" id="A0AAD1DNF7"/>
<protein>
    <submittedName>
        <fullName evidence="3">XRE family transcriptional regulator</fullName>
    </submittedName>
</protein>
<feature type="domain" description="HTH cro/C1-type" evidence="2">
    <location>
        <begin position="18"/>
        <end position="71"/>
    </location>
</feature>
<proteinExistence type="predicted"/>
<dbReference type="SUPFAM" id="SSF47413">
    <property type="entry name" value="lambda repressor-like DNA-binding domains"/>
    <property type="match status" value="1"/>
</dbReference>
<dbReference type="PROSITE" id="PS50943">
    <property type="entry name" value="HTH_CROC1"/>
    <property type="match status" value="1"/>
</dbReference>
<evidence type="ECO:0000313" key="3">
    <source>
        <dbReference type="EMBL" id="AZA88160.1"/>
    </source>
</evidence>
<sequence>MFYGTSTKPNKVHLGRKISSIRDIRGIKQDFLANALGVSQQTISKIEQSEEIEDSTLEKIASVLGVNVEGLKNFTEEEIFNYFNNFHDSSTGDFRQNCTFECHCKN</sequence>
<name>A0AAD1DNF7_9FLAO</name>
<dbReference type="Proteomes" id="UP000281741">
    <property type="component" value="Chromosome"/>
</dbReference>
<evidence type="ECO:0000313" key="6">
    <source>
        <dbReference type="Proteomes" id="UP000281741"/>
    </source>
</evidence>
<evidence type="ECO:0000259" key="2">
    <source>
        <dbReference type="PROSITE" id="PS50943"/>
    </source>
</evidence>
<dbReference type="Pfam" id="PF01381">
    <property type="entry name" value="HTH_3"/>
    <property type="match status" value="1"/>
</dbReference>
<accession>A0AAD1DNF7</accession>
<dbReference type="GO" id="GO:0003677">
    <property type="term" value="F:DNA binding"/>
    <property type="evidence" value="ECO:0007669"/>
    <property type="project" value="UniProtKB-KW"/>
</dbReference>
<reference evidence="5 6" key="1">
    <citation type="submission" date="2018-11" db="EMBL/GenBank/DDBJ databases">
        <title>Proposal to divide the Flavobacteriaceae and reorganize its genera based on Amino Acid Identity values calculated from whole genome sequences.</title>
        <authorList>
            <person name="Nicholson A.C."/>
            <person name="Gulvik C.A."/>
            <person name="Whitney A.M."/>
            <person name="Humrighouse B.W."/>
            <person name="Bell M."/>
            <person name="Holmes B."/>
            <person name="Steigerwalt A.G."/>
            <person name="Villarma A."/>
            <person name="Sheth M."/>
            <person name="Batra D."/>
            <person name="Pryor J."/>
            <person name="Bernardet J.-F."/>
            <person name="Hugo C."/>
            <person name="Kampfer P."/>
            <person name="Newman J."/>
            <person name="McQuiston J.R."/>
        </authorList>
    </citation>
    <scope>NUCLEOTIDE SEQUENCE [LARGE SCALE GENOMIC DNA]</scope>
    <source>
        <strain evidence="3 5">G0207</strain>
        <strain evidence="4 6">H5143</strain>
    </source>
</reference>
<evidence type="ECO:0000313" key="5">
    <source>
        <dbReference type="Proteomes" id="UP000274073"/>
    </source>
</evidence>
<keyword evidence="6" id="KW-1185">Reference proteome</keyword>
<dbReference type="Proteomes" id="UP000274073">
    <property type="component" value="Chromosome"/>
</dbReference>
<dbReference type="RefSeq" id="WP_123855074.1">
    <property type="nucleotide sequence ID" value="NZ_CP033912.1"/>
</dbReference>
<evidence type="ECO:0000256" key="1">
    <source>
        <dbReference type="ARBA" id="ARBA00023125"/>
    </source>
</evidence>
<dbReference type="SMART" id="SM00530">
    <property type="entry name" value="HTH_XRE"/>
    <property type="match status" value="1"/>
</dbReference>
<dbReference type="PANTHER" id="PTHR46558">
    <property type="entry name" value="TRACRIPTIONAL REGULATORY PROTEIN-RELATED-RELATED"/>
    <property type="match status" value="1"/>
</dbReference>
<dbReference type="EMBL" id="CP033912">
    <property type="protein sequence ID" value="AZA96721.1"/>
    <property type="molecule type" value="Genomic_DNA"/>
</dbReference>
<dbReference type="InterPro" id="IPR001387">
    <property type="entry name" value="Cro/C1-type_HTH"/>
</dbReference>
<evidence type="ECO:0000313" key="4">
    <source>
        <dbReference type="EMBL" id="AZA96721.1"/>
    </source>
</evidence>
<dbReference type="PANTHER" id="PTHR46558:SF4">
    <property type="entry name" value="DNA-BIDING PHAGE PROTEIN"/>
    <property type="match status" value="1"/>
</dbReference>
<dbReference type="CDD" id="cd00093">
    <property type="entry name" value="HTH_XRE"/>
    <property type="match status" value="1"/>
</dbReference>
<gene>
    <name evidence="3" type="ORF">EG349_15840</name>
    <name evidence="4" type="ORF">EG353_14630</name>
</gene>
<dbReference type="InterPro" id="IPR010982">
    <property type="entry name" value="Lambda_DNA-bd_dom_sf"/>
</dbReference>
<organism evidence="3 5">
    <name type="scientific">Chryseobacterium shandongense</name>
    <dbReference type="NCBI Taxonomy" id="1493872"/>
    <lineage>
        <taxon>Bacteria</taxon>
        <taxon>Pseudomonadati</taxon>
        <taxon>Bacteroidota</taxon>
        <taxon>Flavobacteriia</taxon>
        <taxon>Flavobacteriales</taxon>
        <taxon>Weeksellaceae</taxon>
        <taxon>Chryseobacterium group</taxon>
        <taxon>Chryseobacterium</taxon>
    </lineage>
</organism>
<keyword evidence="1" id="KW-0238">DNA-binding</keyword>
<dbReference type="EMBL" id="CP033915">
    <property type="protein sequence ID" value="AZA88160.1"/>
    <property type="molecule type" value="Genomic_DNA"/>
</dbReference>
<dbReference type="Gene3D" id="1.10.260.40">
    <property type="entry name" value="lambda repressor-like DNA-binding domains"/>
    <property type="match status" value="1"/>
</dbReference>